<dbReference type="Gene3D" id="3.90.550.10">
    <property type="entry name" value="Spore Coat Polysaccharide Biosynthesis Protein SpsA, Chain A"/>
    <property type="match status" value="1"/>
</dbReference>
<feature type="domain" description="Glycosyltransferase 2-like" evidence="1">
    <location>
        <begin position="1"/>
        <end position="104"/>
    </location>
</feature>
<dbReference type="Pfam" id="PF00535">
    <property type="entry name" value="Glycos_transf_2"/>
    <property type="match status" value="1"/>
</dbReference>
<gene>
    <name evidence="2" type="ORF">G9Q37_06840</name>
</gene>
<dbReference type="GO" id="GO:0016740">
    <property type="term" value="F:transferase activity"/>
    <property type="evidence" value="ECO:0007669"/>
    <property type="project" value="UniProtKB-KW"/>
</dbReference>
<accession>A0A6G8IF85</accession>
<dbReference type="PANTHER" id="PTHR43685:SF2">
    <property type="entry name" value="GLYCOSYLTRANSFERASE 2-LIKE DOMAIN-CONTAINING PROTEIN"/>
    <property type="match status" value="1"/>
</dbReference>
<dbReference type="SUPFAM" id="SSF53448">
    <property type="entry name" value="Nucleotide-diphospho-sugar transferases"/>
    <property type="match status" value="1"/>
</dbReference>
<dbReference type="RefSeq" id="WP_166226422.1">
    <property type="nucleotide sequence ID" value="NZ_CP049989.1"/>
</dbReference>
<keyword evidence="3" id="KW-1185">Reference proteome</keyword>
<sequence>MPAWNAFPWIEEAVASVLTQSFRDLELIVVNDGSTDGDYRQFERRDPRVRVIEGERGGVSRARNLAMAAARGRYFAFIDADDVWVPGKLDAQVRFLEANPDIDVAYGEIARWACLPDGTYPPASSYFPSLPAVYEVDPARRGWGYTRILMGSPLGMITPVMRRSLYEKVGEFDVRLSRGEDYDFWLRCSREGRLQRFRAVLALYRMRPTSAMHQMVKDNPLVQVLESARERFGLADPDGRAVTPAQFRRRLGRCHFDHGYNHFWSGDPGVAHRAFGRALLHRYRPARSLVYWVLSGFKRLRHGGPHGG</sequence>
<reference evidence="2 3" key="1">
    <citation type="submission" date="2020-03" db="EMBL/GenBank/DDBJ databases">
        <title>Hydrogenophaga sp. nov. isolated from cyanobacterial mat.</title>
        <authorList>
            <person name="Thorat V."/>
            <person name="Kirdat K."/>
            <person name="Tiwarekar B."/>
            <person name="Costa E.D."/>
            <person name="Yadav A."/>
        </authorList>
    </citation>
    <scope>NUCLEOTIDE SEQUENCE [LARGE SCALE GENOMIC DNA]</scope>
    <source>
        <strain evidence="2 3">BA0156</strain>
    </source>
</reference>
<dbReference type="InterPro" id="IPR029044">
    <property type="entry name" value="Nucleotide-diphossugar_trans"/>
</dbReference>
<name>A0A6G8IF85_9BURK</name>
<dbReference type="CDD" id="cd00761">
    <property type="entry name" value="Glyco_tranf_GTA_type"/>
    <property type="match status" value="1"/>
</dbReference>
<keyword evidence="2" id="KW-0808">Transferase</keyword>
<dbReference type="KEGG" id="hcz:G9Q37_06840"/>
<dbReference type="PANTHER" id="PTHR43685">
    <property type="entry name" value="GLYCOSYLTRANSFERASE"/>
    <property type="match status" value="1"/>
</dbReference>
<dbReference type="EMBL" id="CP049989">
    <property type="protein sequence ID" value="QIM51874.1"/>
    <property type="molecule type" value="Genomic_DNA"/>
</dbReference>
<proteinExistence type="predicted"/>
<evidence type="ECO:0000313" key="2">
    <source>
        <dbReference type="EMBL" id="QIM51874.1"/>
    </source>
</evidence>
<dbReference type="InterPro" id="IPR001173">
    <property type="entry name" value="Glyco_trans_2-like"/>
</dbReference>
<evidence type="ECO:0000259" key="1">
    <source>
        <dbReference type="Pfam" id="PF00535"/>
    </source>
</evidence>
<dbReference type="Proteomes" id="UP000503162">
    <property type="component" value="Chromosome"/>
</dbReference>
<organism evidence="2 3">
    <name type="scientific">Hydrogenophaga crocea</name>
    <dbReference type="NCBI Taxonomy" id="2716225"/>
    <lineage>
        <taxon>Bacteria</taxon>
        <taxon>Pseudomonadati</taxon>
        <taxon>Pseudomonadota</taxon>
        <taxon>Betaproteobacteria</taxon>
        <taxon>Burkholderiales</taxon>
        <taxon>Comamonadaceae</taxon>
        <taxon>Hydrogenophaga</taxon>
    </lineage>
</organism>
<evidence type="ECO:0000313" key="3">
    <source>
        <dbReference type="Proteomes" id="UP000503162"/>
    </source>
</evidence>
<dbReference type="InterPro" id="IPR050834">
    <property type="entry name" value="Glycosyltransf_2"/>
</dbReference>
<protein>
    <submittedName>
        <fullName evidence="2">Glycosyltransferase family 2 protein</fullName>
    </submittedName>
</protein>
<dbReference type="AlphaFoldDB" id="A0A6G8IF85"/>